<keyword evidence="2" id="KW-1185">Reference proteome</keyword>
<protein>
    <recommendedName>
        <fullName evidence="3">Intracellular proteinase inhibitor BsuPI domain-containing protein</fullName>
    </recommendedName>
</protein>
<dbReference type="RefSeq" id="WP_378135531.1">
    <property type="nucleotide sequence ID" value="NZ_JBHSMI010000028.1"/>
</dbReference>
<evidence type="ECO:0000313" key="1">
    <source>
        <dbReference type="EMBL" id="MFC5404863.1"/>
    </source>
</evidence>
<accession>A0ABW0HV96</accession>
<gene>
    <name evidence="1" type="ORF">ACFPOF_19150</name>
</gene>
<proteinExistence type="predicted"/>
<sequence>MNKILIISLFFVFLSACIKKFPEEDSLIAEISSDKKIYHVDDLVRINIFLKKNTDSDLTIKYENLSTLYYVDQNGKVTPIRLVGINGEPVVNAGIGVESTWSGKSAFYEIDSSGDPIKNKLTKFKIPGEYKIYSIETFSLIQNKREKKYSIKSNEITVLIK</sequence>
<organism evidence="1 2">
    <name type="scientific">Cohnella soli</name>
    <dbReference type="NCBI Taxonomy" id="425005"/>
    <lineage>
        <taxon>Bacteria</taxon>
        <taxon>Bacillati</taxon>
        <taxon>Bacillota</taxon>
        <taxon>Bacilli</taxon>
        <taxon>Bacillales</taxon>
        <taxon>Paenibacillaceae</taxon>
        <taxon>Cohnella</taxon>
    </lineage>
</organism>
<dbReference type="Proteomes" id="UP001596113">
    <property type="component" value="Unassembled WGS sequence"/>
</dbReference>
<dbReference type="PROSITE" id="PS51257">
    <property type="entry name" value="PROKAR_LIPOPROTEIN"/>
    <property type="match status" value="1"/>
</dbReference>
<name>A0ABW0HV96_9BACL</name>
<reference evidence="2" key="1">
    <citation type="journal article" date="2019" name="Int. J. Syst. Evol. Microbiol.">
        <title>The Global Catalogue of Microorganisms (GCM) 10K type strain sequencing project: providing services to taxonomists for standard genome sequencing and annotation.</title>
        <authorList>
            <consortium name="The Broad Institute Genomics Platform"/>
            <consortium name="The Broad Institute Genome Sequencing Center for Infectious Disease"/>
            <person name="Wu L."/>
            <person name="Ma J."/>
        </authorList>
    </citation>
    <scope>NUCLEOTIDE SEQUENCE [LARGE SCALE GENOMIC DNA]</scope>
    <source>
        <strain evidence="2">CGMCC 1.18575</strain>
    </source>
</reference>
<dbReference type="EMBL" id="JBHSMI010000028">
    <property type="protein sequence ID" value="MFC5404863.1"/>
    <property type="molecule type" value="Genomic_DNA"/>
</dbReference>
<evidence type="ECO:0008006" key="3">
    <source>
        <dbReference type="Google" id="ProtNLM"/>
    </source>
</evidence>
<comment type="caution">
    <text evidence="1">The sequence shown here is derived from an EMBL/GenBank/DDBJ whole genome shotgun (WGS) entry which is preliminary data.</text>
</comment>
<evidence type="ECO:0000313" key="2">
    <source>
        <dbReference type="Proteomes" id="UP001596113"/>
    </source>
</evidence>